<dbReference type="GO" id="GO:0050900">
    <property type="term" value="P:leukocyte migration"/>
    <property type="evidence" value="ECO:0007669"/>
    <property type="project" value="TreeGrafter"/>
</dbReference>
<dbReference type="GO" id="GO:0005178">
    <property type="term" value="F:integrin binding"/>
    <property type="evidence" value="ECO:0007669"/>
    <property type="project" value="TreeGrafter"/>
</dbReference>
<evidence type="ECO:0000313" key="8">
    <source>
        <dbReference type="Proteomes" id="UP000289886"/>
    </source>
</evidence>
<keyword evidence="3 5" id="KW-0472">Membrane</keyword>
<keyword evidence="8" id="KW-1185">Reference proteome</keyword>
<feature type="transmembrane region" description="Helical" evidence="5">
    <location>
        <begin position="16"/>
        <end position="38"/>
    </location>
</feature>
<dbReference type="EMBL" id="SCEB01004815">
    <property type="protein sequence ID" value="RXM93307.1"/>
    <property type="molecule type" value="Genomic_DNA"/>
</dbReference>
<evidence type="ECO:0000256" key="3">
    <source>
        <dbReference type="ARBA" id="ARBA00023136"/>
    </source>
</evidence>
<dbReference type="Gene3D" id="2.60.40.1530">
    <property type="entry name" value="ntegrin, alpha v. Chain A, domain 4"/>
    <property type="match status" value="1"/>
</dbReference>
<name>A0A444UYR9_ACIRT</name>
<feature type="domain" description="Integrin alpha third immunoglobulin-like" evidence="6">
    <location>
        <begin position="90"/>
        <end position="187"/>
    </location>
</feature>
<dbReference type="AlphaFoldDB" id="A0A444UYR9"/>
<organism evidence="7 8">
    <name type="scientific">Acipenser ruthenus</name>
    <name type="common">Sterlet sturgeon</name>
    <dbReference type="NCBI Taxonomy" id="7906"/>
    <lineage>
        <taxon>Eukaryota</taxon>
        <taxon>Metazoa</taxon>
        <taxon>Chordata</taxon>
        <taxon>Craniata</taxon>
        <taxon>Vertebrata</taxon>
        <taxon>Euteleostomi</taxon>
        <taxon>Actinopterygii</taxon>
        <taxon>Chondrostei</taxon>
        <taxon>Acipenseriformes</taxon>
        <taxon>Acipenseridae</taxon>
        <taxon>Acipenser</taxon>
    </lineage>
</organism>
<dbReference type="Gene3D" id="1.20.5.930">
    <property type="entry name" value="Bicelle-embedded integrin alpha(iib) transmembrane segment"/>
    <property type="match status" value="1"/>
</dbReference>
<evidence type="ECO:0000256" key="2">
    <source>
        <dbReference type="ARBA" id="ARBA00023037"/>
    </source>
</evidence>
<evidence type="ECO:0000313" key="7">
    <source>
        <dbReference type="EMBL" id="RXM93307.1"/>
    </source>
</evidence>
<dbReference type="PANTHER" id="PTHR23220">
    <property type="entry name" value="INTEGRIN ALPHA"/>
    <property type="match status" value="1"/>
</dbReference>
<evidence type="ECO:0000256" key="1">
    <source>
        <dbReference type="ARBA" id="ARBA00004479"/>
    </source>
</evidence>
<reference evidence="7 8" key="1">
    <citation type="submission" date="2019-01" db="EMBL/GenBank/DDBJ databases">
        <title>Draft Genome and Complete Hox-Cluster Characterization of the Sterlet Sturgeon (Acipenser ruthenus).</title>
        <authorList>
            <person name="Wei Q."/>
        </authorList>
    </citation>
    <scope>NUCLEOTIDE SEQUENCE [LARGE SCALE GENOMIC DNA]</scope>
    <source>
        <strain evidence="7">WHYD16114868_AA</strain>
        <tissue evidence="7">Blood</tissue>
    </source>
</reference>
<dbReference type="Pfam" id="PF20806">
    <property type="entry name" value="Integrin_A_Ig_3"/>
    <property type="match status" value="1"/>
</dbReference>
<dbReference type="GO" id="GO:0007160">
    <property type="term" value="P:cell-matrix adhesion"/>
    <property type="evidence" value="ECO:0007669"/>
    <property type="project" value="TreeGrafter"/>
</dbReference>
<keyword evidence="5" id="KW-0812">Transmembrane</keyword>
<dbReference type="InterPro" id="IPR032695">
    <property type="entry name" value="Integrin_dom_sf"/>
</dbReference>
<dbReference type="InterPro" id="IPR048286">
    <property type="entry name" value="Integrin_alpha_Ig-like_3"/>
</dbReference>
<dbReference type="Proteomes" id="UP000289886">
    <property type="component" value="Unassembled WGS sequence"/>
</dbReference>
<dbReference type="SUPFAM" id="SSF69179">
    <property type="entry name" value="Integrin domains"/>
    <property type="match status" value="1"/>
</dbReference>
<dbReference type="GO" id="GO:0008305">
    <property type="term" value="C:integrin complex"/>
    <property type="evidence" value="ECO:0007669"/>
    <property type="project" value="TreeGrafter"/>
</dbReference>
<gene>
    <name evidence="7" type="ORF">EOD39_19220</name>
</gene>
<comment type="subcellular location">
    <subcellularLocation>
        <location evidence="1">Membrane</location>
        <topology evidence="1">Single-pass type I membrane protein</topology>
    </subcellularLocation>
</comment>
<accession>A0A444UYR9</accession>
<dbReference type="GO" id="GO:0007229">
    <property type="term" value="P:integrin-mediated signaling pathway"/>
    <property type="evidence" value="ECO:0007669"/>
    <property type="project" value="UniProtKB-KW"/>
</dbReference>
<evidence type="ECO:0000259" key="6">
    <source>
        <dbReference type="Pfam" id="PF20806"/>
    </source>
</evidence>
<dbReference type="GO" id="GO:0033627">
    <property type="term" value="P:cell adhesion mediated by integrin"/>
    <property type="evidence" value="ECO:0007669"/>
    <property type="project" value="TreeGrafter"/>
</dbReference>
<sequence length="222" mass="24594">MVYPEHAVSDHTGVPWWIILIAILAGILMLALLVCLLWKDYHSRKGRSNQEKSRIQTQGIVGRTTPAVISEQPDLQPIVARARVVIELPLSVTGMAVPHQLFFSGTTKGESAMTSQEDVGSAVEYKFTVTNPGQSLQTLGSAFLNVMWPHELSNGKWLLYPTGMYFKGDRNTHCSTSQPLNPLRLTDYHNLPGQTVTFYIILSTSAITIETTDLTVNLQLLT</sequence>
<dbReference type="GO" id="GO:0098609">
    <property type="term" value="P:cell-cell adhesion"/>
    <property type="evidence" value="ECO:0007669"/>
    <property type="project" value="TreeGrafter"/>
</dbReference>
<keyword evidence="2 7" id="KW-0401">Integrin</keyword>
<evidence type="ECO:0000256" key="5">
    <source>
        <dbReference type="SAM" id="Phobius"/>
    </source>
</evidence>
<protein>
    <submittedName>
        <fullName evidence="7">Integrin alpha-7</fullName>
    </submittedName>
</protein>
<evidence type="ECO:0000256" key="4">
    <source>
        <dbReference type="ARBA" id="ARBA00023180"/>
    </source>
</evidence>
<comment type="caution">
    <text evidence="7">The sequence shown here is derived from an EMBL/GenBank/DDBJ whole genome shotgun (WGS) entry which is preliminary data.</text>
</comment>
<dbReference type="PANTHER" id="PTHR23220:SF90">
    <property type="entry name" value="INTEGRIN ALPHA-7"/>
    <property type="match status" value="1"/>
</dbReference>
<keyword evidence="5" id="KW-1133">Transmembrane helix</keyword>
<dbReference type="GO" id="GO:0009897">
    <property type="term" value="C:external side of plasma membrane"/>
    <property type="evidence" value="ECO:0007669"/>
    <property type="project" value="TreeGrafter"/>
</dbReference>
<proteinExistence type="predicted"/>
<keyword evidence="4" id="KW-0325">Glycoprotein</keyword>